<dbReference type="PANTHER" id="PTHR11730:SF60">
    <property type="entry name" value="RH50, ISOFORM D"/>
    <property type="match status" value="1"/>
</dbReference>
<feature type="transmembrane region" description="Helical" evidence="5">
    <location>
        <begin position="66"/>
        <end position="84"/>
    </location>
</feature>
<feature type="transmembrane region" description="Helical" evidence="5">
    <location>
        <begin position="279"/>
        <end position="300"/>
    </location>
</feature>
<comment type="caution">
    <text evidence="7">The sequence shown here is derived from an EMBL/GenBank/DDBJ whole genome shotgun (WGS) entry which is preliminary data.</text>
</comment>
<evidence type="ECO:0000313" key="7">
    <source>
        <dbReference type="EMBL" id="PIZ35567.1"/>
    </source>
</evidence>
<feature type="transmembrane region" description="Helical" evidence="5">
    <location>
        <begin position="321"/>
        <end position="338"/>
    </location>
</feature>
<protein>
    <submittedName>
        <fullName evidence="7">Ammonium transporter</fullName>
    </submittedName>
</protein>
<accession>A0A2M7T5P9</accession>
<feature type="transmembrane region" description="Helical" evidence="5">
    <location>
        <begin position="228"/>
        <end position="247"/>
    </location>
</feature>
<dbReference type="GO" id="GO:0005886">
    <property type="term" value="C:plasma membrane"/>
    <property type="evidence" value="ECO:0007669"/>
    <property type="project" value="InterPro"/>
</dbReference>
<keyword evidence="2 5" id="KW-0812">Transmembrane</keyword>
<keyword evidence="4 5" id="KW-0472">Membrane</keyword>
<feature type="transmembrane region" description="Helical" evidence="5">
    <location>
        <begin position="254"/>
        <end position="273"/>
    </location>
</feature>
<evidence type="ECO:0000259" key="6">
    <source>
        <dbReference type="Pfam" id="PF00909"/>
    </source>
</evidence>
<dbReference type="GO" id="GO:0097272">
    <property type="term" value="P:ammonium homeostasis"/>
    <property type="evidence" value="ECO:0007669"/>
    <property type="project" value="TreeGrafter"/>
</dbReference>
<dbReference type="Gene3D" id="1.10.3430.10">
    <property type="entry name" value="Ammonium transporter AmtB like domains"/>
    <property type="match status" value="1"/>
</dbReference>
<feature type="domain" description="Ammonium transporter AmtB-like" evidence="6">
    <location>
        <begin position="41"/>
        <end position="373"/>
    </location>
</feature>
<keyword evidence="3 5" id="KW-1133">Transmembrane helix</keyword>
<dbReference type="InterPro" id="IPR002229">
    <property type="entry name" value="RhesusRHD"/>
</dbReference>
<feature type="transmembrane region" description="Helical" evidence="5">
    <location>
        <begin position="100"/>
        <end position="119"/>
    </location>
</feature>
<feature type="transmembrane region" description="Helical" evidence="5">
    <location>
        <begin position="126"/>
        <end position="144"/>
    </location>
</feature>
<feature type="transmembrane region" description="Helical" evidence="5">
    <location>
        <begin position="202"/>
        <end position="222"/>
    </location>
</feature>
<name>A0A2M7T5P9_9ACTN</name>
<dbReference type="InterPro" id="IPR029020">
    <property type="entry name" value="Ammonium/urea_transptr"/>
</dbReference>
<dbReference type="InterPro" id="IPR024041">
    <property type="entry name" value="NH4_transpt_AmtB-like_dom"/>
</dbReference>
<evidence type="ECO:0000256" key="4">
    <source>
        <dbReference type="ARBA" id="ARBA00023136"/>
    </source>
</evidence>
<evidence type="ECO:0000256" key="1">
    <source>
        <dbReference type="ARBA" id="ARBA00004141"/>
    </source>
</evidence>
<evidence type="ECO:0000256" key="3">
    <source>
        <dbReference type="ARBA" id="ARBA00022989"/>
    </source>
</evidence>
<proteinExistence type="predicted"/>
<dbReference type="AlphaFoldDB" id="A0A2M7T5P9"/>
<gene>
    <name evidence="7" type="ORF">COY37_10065</name>
</gene>
<evidence type="ECO:0000256" key="2">
    <source>
        <dbReference type="ARBA" id="ARBA00022692"/>
    </source>
</evidence>
<dbReference type="PANTHER" id="PTHR11730">
    <property type="entry name" value="AMMONIUM TRANSPORTER"/>
    <property type="match status" value="1"/>
</dbReference>
<dbReference type="EMBL" id="PFNG01000234">
    <property type="protein sequence ID" value="PIZ35567.1"/>
    <property type="molecule type" value="Genomic_DNA"/>
</dbReference>
<feature type="transmembrane region" description="Helical" evidence="5">
    <location>
        <begin position="164"/>
        <end position="181"/>
    </location>
</feature>
<evidence type="ECO:0000313" key="8">
    <source>
        <dbReference type="Proteomes" id="UP000230956"/>
    </source>
</evidence>
<dbReference type="PRINTS" id="PR00342">
    <property type="entry name" value="RHESUSRHD"/>
</dbReference>
<feature type="transmembrane region" description="Helical" evidence="5">
    <location>
        <begin position="42"/>
        <end position="59"/>
    </location>
</feature>
<comment type="subcellular location">
    <subcellularLocation>
        <location evidence="1">Membrane</location>
        <topology evidence="1">Multi-pass membrane protein</topology>
    </subcellularLocation>
</comment>
<sequence>MKKFRLVQIIFWTLVMLFISTGIAWSADLDSIVGVQKYDRAIHIMAMLLVGFGFLMVFVRQYGRSAVTATYLLVSVAIPLYILKDSLGIMGGPSVDIDKLILAEFAAASLLICAGAALGRLKMSQYILLGILFLPCYAFNEWVLLKNGLGLITSGSFVDTGGSIVIHAFGAIFGLGVIMTMTSKNEFDLPIESDATSDRFSLLGSTVLWLFWPSFCSALVAPELVPHTAINVIMALSGATIATYFASTLLRGKISAADIANAALAGGVAIGSTCDSASFVSAFMVGVLAGALSTFGFAVLQPKIEAILKGRDTCGVMNLHGMPGLMGGIAAIFVVSRINIGAQLIGIGITILIAAIAGFIVGKIVSALGRMPVPYDDAAEFELPMVPALGSSAVAYDGTEPAKL</sequence>
<dbReference type="SUPFAM" id="SSF111352">
    <property type="entry name" value="Ammonium transporter"/>
    <property type="match status" value="1"/>
</dbReference>
<dbReference type="RefSeq" id="WP_286678249.1">
    <property type="nucleotide sequence ID" value="NZ_MNXI01000069.1"/>
</dbReference>
<dbReference type="GO" id="GO:0008519">
    <property type="term" value="F:ammonium channel activity"/>
    <property type="evidence" value="ECO:0007669"/>
    <property type="project" value="InterPro"/>
</dbReference>
<organism evidence="7 8">
    <name type="scientific">Candidatus Aquicultor secundus</name>
    <dbReference type="NCBI Taxonomy" id="1973895"/>
    <lineage>
        <taxon>Bacteria</taxon>
        <taxon>Bacillati</taxon>
        <taxon>Actinomycetota</taxon>
        <taxon>Candidatus Aquicultoria</taxon>
        <taxon>Candidatus Aquicultorales</taxon>
        <taxon>Candidatus Aquicultoraceae</taxon>
        <taxon>Candidatus Aquicultor</taxon>
    </lineage>
</organism>
<feature type="transmembrane region" description="Helical" evidence="5">
    <location>
        <begin position="344"/>
        <end position="365"/>
    </location>
</feature>
<dbReference type="Proteomes" id="UP000230956">
    <property type="component" value="Unassembled WGS sequence"/>
</dbReference>
<dbReference type="Pfam" id="PF00909">
    <property type="entry name" value="Ammonium_transp"/>
    <property type="match status" value="1"/>
</dbReference>
<evidence type="ECO:0000256" key="5">
    <source>
        <dbReference type="SAM" id="Phobius"/>
    </source>
</evidence>
<reference evidence="8" key="1">
    <citation type="submission" date="2017-09" db="EMBL/GenBank/DDBJ databases">
        <title>Depth-based differentiation of microbial function through sediment-hosted aquifers and enrichment of novel symbionts in the deep terrestrial subsurface.</title>
        <authorList>
            <person name="Probst A.J."/>
            <person name="Ladd B."/>
            <person name="Jarett J.K."/>
            <person name="Geller-Mcgrath D.E."/>
            <person name="Sieber C.M.K."/>
            <person name="Emerson J.B."/>
            <person name="Anantharaman K."/>
            <person name="Thomas B.C."/>
            <person name="Malmstrom R."/>
            <person name="Stieglmeier M."/>
            <person name="Klingl A."/>
            <person name="Woyke T."/>
            <person name="Ryan C.M."/>
            <person name="Banfield J.F."/>
        </authorList>
    </citation>
    <scope>NUCLEOTIDE SEQUENCE [LARGE SCALE GENOMIC DNA]</scope>
</reference>